<sequence length="82" mass="9053">MWHCTYDVSIAPESPRGAHKQAYQLPLRVSAPLSSSAMASHQEKKQLDKRAKKGETVVPGGRSFEVEAQQHLAEGLSYFMAP</sequence>
<name>A0A8X7VDP5_BRACI</name>
<accession>A0A8X7VDP5</accession>
<feature type="region of interest" description="Disordered" evidence="1">
    <location>
        <begin position="34"/>
        <end position="61"/>
    </location>
</feature>
<proteinExistence type="predicted"/>
<evidence type="ECO:0000313" key="3">
    <source>
        <dbReference type="Proteomes" id="UP000886595"/>
    </source>
</evidence>
<reference evidence="2 3" key="1">
    <citation type="submission" date="2020-02" db="EMBL/GenBank/DDBJ databases">
        <authorList>
            <person name="Ma Q."/>
            <person name="Huang Y."/>
            <person name="Song X."/>
            <person name="Pei D."/>
        </authorList>
    </citation>
    <scope>NUCLEOTIDE SEQUENCE [LARGE SCALE GENOMIC DNA]</scope>
    <source>
        <strain evidence="2">Sxm20200214</strain>
        <tissue evidence="2">Leaf</tissue>
    </source>
</reference>
<comment type="caution">
    <text evidence="2">The sequence shown here is derived from an EMBL/GenBank/DDBJ whole genome shotgun (WGS) entry which is preliminary data.</text>
</comment>
<dbReference type="OrthoDB" id="540492at2759"/>
<keyword evidence="3" id="KW-1185">Reference proteome</keyword>
<evidence type="ECO:0000256" key="1">
    <source>
        <dbReference type="SAM" id="MobiDB-lite"/>
    </source>
</evidence>
<feature type="compositionally biased region" description="Basic and acidic residues" evidence="1">
    <location>
        <begin position="41"/>
        <end position="55"/>
    </location>
</feature>
<dbReference type="EMBL" id="JAAMPC010000006">
    <property type="protein sequence ID" value="KAG2309386.1"/>
    <property type="molecule type" value="Genomic_DNA"/>
</dbReference>
<dbReference type="Proteomes" id="UP000886595">
    <property type="component" value="Unassembled WGS sequence"/>
</dbReference>
<protein>
    <submittedName>
        <fullName evidence="2">Uncharacterized protein</fullName>
    </submittedName>
</protein>
<gene>
    <name evidence="2" type="ORF">Bca52824_029134</name>
</gene>
<evidence type="ECO:0000313" key="2">
    <source>
        <dbReference type="EMBL" id="KAG2309386.1"/>
    </source>
</evidence>
<organism evidence="2 3">
    <name type="scientific">Brassica carinata</name>
    <name type="common">Ethiopian mustard</name>
    <name type="synonym">Abyssinian cabbage</name>
    <dbReference type="NCBI Taxonomy" id="52824"/>
    <lineage>
        <taxon>Eukaryota</taxon>
        <taxon>Viridiplantae</taxon>
        <taxon>Streptophyta</taxon>
        <taxon>Embryophyta</taxon>
        <taxon>Tracheophyta</taxon>
        <taxon>Spermatophyta</taxon>
        <taxon>Magnoliopsida</taxon>
        <taxon>eudicotyledons</taxon>
        <taxon>Gunneridae</taxon>
        <taxon>Pentapetalae</taxon>
        <taxon>rosids</taxon>
        <taxon>malvids</taxon>
        <taxon>Brassicales</taxon>
        <taxon>Brassicaceae</taxon>
        <taxon>Brassiceae</taxon>
        <taxon>Brassica</taxon>
    </lineage>
</organism>
<dbReference type="AlphaFoldDB" id="A0A8X7VDP5"/>